<dbReference type="Proteomes" id="UP000184295">
    <property type="component" value="Unassembled WGS sequence"/>
</dbReference>
<dbReference type="RefSeq" id="WP_072789443.1">
    <property type="nucleotide sequence ID" value="NZ_FQUL01000010.1"/>
</dbReference>
<proteinExistence type="predicted"/>
<dbReference type="PROSITE" id="PS51257">
    <property type="entry name" value="PROKAR_LIPOPROTEIN"/>
    <property type="match status" value="1"/>
</dbReference>
<keyword evidence="4" id="KW-1185">Reference proteome</keyword>
<dbReference type="EMBL" id="FQUL01000010">
    <property type="protein sequence ID" value="SHE56467.1"/>
    <property type="molecule type" value="Genomic_DNA"/>
</dbReference>
<dbReference type="STRING" id="1121881.SAMN02745225_00994"/>
<accession>A0A1M4UID4</accession>
<protein>
    <submittedName>
        <fullName evidence="3">Uncharacterized protein</fullName>
    </submittedName>
</protein>
<feature type="signal peptide" evidence="2">
    <location>
        <begin position="1"/>
        <end position="20"/>
    </location>
</feature>
<gene>
    <name evidence="3" type="ORF">SAMN02745225_00994</name>
</gene>
<keyword evidence="2" id="KW-0732">Signal</keyword>
<dbReference type="Gene3D" id="3.20.20.80">
    <property type="entry name" value="Glycosidases"/>
    <property type="match status" value="1"/>
</dbReference>
<evidence type="ECO:0000256" key="1">
    <source>
        <dbReference type="SAM" id="MobiDB-lite"/>
    </source>
</evidence>
<dbReference type="AlphaFoldDB" id="A0A1M4UID4"/>
<feature type="region of interest" description="Disordered" evidence="1">
    <location>
        <begin position="33"/>
        <end position="70"/>
    </location>
</feature>
<feature type="compositionally biased region" description="Polar residues" evidence="1">
    <location>
        <begin position="33"/>
        <end position="50"/>
    </location>
</feature>
<evidence type="ECO:0000256" key="2">
    <source>
        <dbReference type="SAM" id="SignalP"/>
    </source>
</evidence>
<dbReference type="InterPro" id="IPR017853">
    <property type="entry name" value="GH"/>
</dbReference>
<evidence type="ECO:0000313" key="4">
    <source>
        <dbReference type="Proteomes" id="UP000184295"/>
    </source>
</evidence>
<evidence type="ECO:0000313" key="3">
    <source>
        <dbReference type="EMBL" id="SHE56467.1"/>
    </source>
</evidence>
<dbReference type="SUPFAM" id="SSF51445">
    <property type="entry name" value="(Trans)glycosidases"/>
    <property type="match status" value="1"/>
</dbReference>
<feature type="compositionally biased region" description="Low complexity" evidence="1">
    <location>
        <begin position="51"/>
        <end position="60"/>
    </location>
</feature>
<feature type="chain" id="PRO_5038507904" evidence="2">
    <location>
        <begin position="21"/>
        <end position="402"/>
    </location>
</feature>
<name>A0A1M4UID4_9ACTN</name>
<organism evidence="3 4">
    <name type="scientific">Ferrithrix thermotolerans DSM 19514</name>
    <dbReference type="NCBI Taxonomy" id="1121881"/>
    <lineage>
        <taxon>Bacteria</taxon>
        <taxon>Bacillati</taxon>
        <taxon>Actinomycetota</taxon>
        <taxon>Acidimicrobiia</taxon>
        <taxon>Acidimicrobiales</taxon>
        <taxon>Acidimicrobiaceae</taxon>
        <taxon>Ferrithrix</taxon>
    </lineage>
</organism>
<dbReference type="OrthoDB" id="7180791at2"/>
<sequence>MTTRFLRPLAMLTSSAFVLAGCRLGLHHGLTHTPQQASVRSAPASTPTTEAQAPPASSQGSGPGASKPPLLGIIDMGAQNSYQEDQPFPTIDMSPLDGYAGAFAGVVVNEAWQQLEPHPGVYDWTDLDNSLAAVSAWNAQHPSTPVGVKLRVFAGYSAPSWVTSQSGTVTEDVHGVTVQIGRWWTPSFESAWRSFQLALGAAFDSNPLIRQVSVSSCSSSTGEPFVVSGALVSQRNLQAAGWTPALQYACLQQALGDYANWKTTPVTFAMNVLPGAIGSQGPNVNAMDTIATACAQSKTSGGPTCIIGNNDLSPDISSTAASGPLVQEIQTLYSEGVNPTVYFQTSGAPLTCSTIAMGLQYHAQSIEVWSPNGRGKGFTVIPPGTLASWNNALKSGATSLAC</sequence>
<reference evidence="4" key="1">
    <citation type="submission" date="2016-11" db="EMBL/GenBank/DDBJ databases">
        <authorList>
            <person name="Varghese N."/>
            <person name="Submissions S."/>
        </authorList>
    </citation>
    <scope>NUCLEOTIDE SEQUENCE [LARGE SCALE GENOMIC DNA]</scope>
    <source>
        <strain evidence="4">DSM 19514</strain>
    </source>
</reference>